<comment type="similarity">
    <text evidence="8">Belongs to the small Tim family.</text>
</comment>
<sequence length="97" mass="11664">MGASNSKHEKDIAYIKEKNQVETIIRLVDVCFDQCVTSFSRRDLNKREKVCTAQCVKKFLEFTQRIEERIEEQSISERHKMETRRNEEIKNHFENQN</sequence>
<evidence type="ECO:0000256" key="5">
    <source>
        <dbReference type="ARBA" id="ARBA00023010"/>
    </source>
</evidence>
<comment type="subunit">
    <text evidence="8">Heterohexamer.</text>
</comment>
<evidence type="ECO:0000313" key="13">
    <source>
        <dbReference type="Proteomes" id="UP001146793"/>
    </source>
</evidence>
<gene>
    <name evidence="11" type="ORF">M0812_00822</name>
    <name evidence="12" type="ORF">M0813_30122</name>
</gene>
<evidence type="ECO:0000313" key="12">
    <source>
        <dbReference type="EMBL" id="KAJ6233243.1"/>
    </source>
</evidence>
<keyword evidence="7 8" id="KW-1015">Disulfide bond</keyword>
<evidence type="ECO:0000259" key="10">
    <source>
        <dbReference type="Pfam" id="PF02953"/>
    </source>
</evidence>
<keyword evidence="6 8" id="KW-0496">Mitochondrion</keyword>
<dbReference type="PANTHER" id="PTHR13172">
    <property type="entry name" value="MITOCHONDRIAL IMPORT INNER MEMBRANE TRANSLOCASE SUBUNIT TIM9B"/>
    <property type="match status" value="1"/>
</dbReference>
<organism evidence="11 13">
    <name type="scientific">Anaeramoeba flamelloides</name>
    <dbReference type="NCBI Taxonomy" id="1746091"/>
    <lineage>
        <taxon>Eukaryota</taxon>
        <taxon>Metamonada</taxon>
        <taxon>Anaeramoebidae</taxon>
        <taxon>Anaeramoeba</taxon>
    </lineage>
</organism>
<evidence type="ECO:0000256" key="1">
    <source>
        <dbReference type="ARBA" id="ARBA00022448"/>
    </source>
</evidence>
<reference evidence="12" key="1">
    <citation type="submission" date="2022-08" db="EMBL/GenBank/DDBJ databases">
        <title>Novel sulfate-reducing endosymbionts in the free-living metamonad Anaeramoeba.</title>
        <authorList>
            <person name="Jerlstrom-Hultqvist J."/>
            <person name="Cepicka I."/>
            <person name="Gallot-Lavallee L."/>
            <person name="Salas-Leiva D."/>
            <person name="Curtis B.A."/>
            <person name="Zahonova K."/>
            <person name="Pipaliya S."/>
            <person name="Dacks J."/>
            <person name="Roger A.J."/>
        </authorList>
    </citation>
    <scope>NUCLEOTIDE SEQUENCE</scope>
    <source>
        <strain evidence="12">Schooner1</strain>
    </source>
</reference>
<keyword evidence="4 8" id="KW-0653">Protein transport</keyword>
<dbReference type="Proteomes" id="UP001146793">
    <property type="component" value="Unassembled WGS sequence"/>
</dbReference>
<accession>A0AAV8A240</accession>
<keyword evidence="14" id="KW-1185">Reference proteome</keyword>
<comment type="function">
    <text evidence="8">Mitochondrial intermembrane chaperone that participates in the import and insertion of some multi-pass transmembrane proteins into the mitochondrial inner membrane. Also required for the transfer of beta-barrel precursors from the TOM complex to the sorting and assembly machinery (SAM complex) of the outer membrane. Acts as a chaperone-like protein that protects the hydrophobic precursors from aggregation and guide them through the mitochondrial intermembrane space.</text>
</comment>
<keyword evidence="8" id="KW-0472">Membrane</keyword>
<feature type="region of interest" description="Disordered" evidence="9">
    <location>
        <begin position="77"/>
        <end position="97"/>
    </location>
</feature>
<dbReference type="InterPro" id="IPR004217">
    <property type="entry name" value="Tim10-like"/>
</dbReference>
<dbReference type="GO" id="GO:0005743">
    <property type="term" value="C:mitochondrial inner membrane"/>
    <property type="evidence" value="ECO:0007669"/>
    <property type="project" value="UniProtKB-SubCell"/>
</dbReference>
<dbReference type="GO" id="GO:0046872">
    <property type="term" value="F:metal ion binding"/>
    <property type="evidence" value="ECO:0007669"/>
    <property type="project" value="UniProtKB-KW"/>
</dbReference>
<evidence type="ECO:0000256" key="8">
    <source>
        <dbReference type="RuleBase" id="RU367043"/>
    </source>
</evidence>
<dbReference type="GO" id="GO:0015031">
    <property type="term" value="P:protein transport"/>
    <property type="evidence" value="ECO:0007669"/>
    <property type="project" value="UniProtKB-KW"/>
</dbReference>
<dbReference type="Gene3D" id="1.10.287.810">
    <property type="entry name" value="Mitochondrial import inner membrane translocase subunit tim13 like domains"/>
    <property type="match status" value="1"/>
</dbReference>
<evidence type="ECO:0000256" key="6">
    <source>
        <dbReference type="ARBA" id="ARBA00023128"/>
    </source>
</evidence>
<dbReference type="SUPFAM" id="SSF144122">
    <property type="entry name" value="Tim10-like"/>
    <property type="match status" value="1"/>
</dbReference>
<dbReference type="Proteomes" id="UP001150062">
    <property type="component" value="Unassembled WGS sequence"/>
</dbReference>
<evidence type="ECO:0000256" key="4">
    <source>
        <dbReference type="ARBA" id="ARBA00022927"/>
    </source>
</evidence>
<evidence type="ECO:0000256" key="2">
    <source>
        <dbReference type="ARBA" id="ARBA00022723"/>
    </source>
</evidence>
<proteinExistence type="inferred from homology"/>
<evidence type="ECO:0000313" key="14">
    <source>
        <dbReference type="Proteomes" id="UP001150062"/>
    </source>
</evidence>
<comment type="caution">
    <text evidence="11">The sequence shown here is derived from an EMBL/GenBank/DDBJ whole genome shotgun (WGS) entry which is preliminary data.</text>
</comment>
<comment type="subcellular location">
    <subcellularLocation>
        <location evidence="8">Mitochondrion inner membrane</location>
        <topology evidence="8">Peripheral membrane protein</topology>
        <orientation evidence="8">Intermembrane side</orientation>
    </subcellularLocation>
</comment>
<evidence type="ECO:0000256" key="7">
    <source>
        <dbReference type="ARBA" id="ARBA00023157"/>
    </source>
</evidence>
<name>A0AAV8A240_9EUKA</name>
<keyword evidence="3" id="KW-0862">Zinc</keyword>
<keyword evidence="1 8" id="KW-0813">Transport</keyword>
<feature type="domain" description="Tim10-like" evidence="10">
    <location>
        <begin position="19"/>
        <end position="72"/>
    </location>
</feature>
<dbReference type="EMBL" id="JANTQA010000015">
    <property type="protein sequence ID" value="KAJ3448343.1"/>
    <property type="molecule type" value="Genomic_DNA"/>
</dbReference>
<evidence type="ECO:0000256" key="9">
    <source>
        <dbReference type="SAM" id="MobiDB-lite"/>
    </source>
</evidence>
<dbReference type="InterPro" id="IPR050673">
    <property type="entry name" value="Mito_inner_translocase_sub"/>
</dbReference>
<evidence type="ECO:0000313" key="11">
    <source>
        <dbReference type="EMBL" id="KAJ3448343.1"/>
    </source>
</evidence>
<evidence type="ECO:0000256" key="3">
    <source>
        <dbReference type="ARBA" id="ARBA00022833"/>
    </source>
</evidence>
<dbReference type="Pfam" id="PF02953">
    <property type="entry name" value="zf-Tim10_DDP"/>
    <property type="match status" value="1"/>
</dbReference>
<comment type="domain">
    <text evidence="8">The twin CX3C motif contains 4 conserved Cys residues that form 2 disulfide bonds in the mitochondrial intermembrane space.</text>
</comment>
<protein>
    <recommendedName>
        <fullName evidence="8">Mitochondrial import inner membrane translocase subunit</fullName>
    </recommendedName>
</protein>
<keyword evidence="2" id="KW-0479">Metal-binding</keyword>
<dbReference type="EMBL" id="JAOAOG010000281">
    <property type="protein sequence ID" value="KAJ6233243.1"/>
    <property type="molecule type" value="Genomic_DNA"/>
</dbReference>
<dbReference type="InterPro" id="IPR035427">
    <property type="entry name" value="Tim10-like_dom_sf"/>
</dbReference>
<keyword evidence="8" id="KW-0143">Chaperone</keyword>
<dbReference type="AlphaFoldDB" id="A0AAV8A240"/>
<keyword evidence="8" id="KW-0999">Mitochondrion inner membrane</keyword>
<reference evidence="11" key="2">
    <citation type="submission" date="2022-08" db="EMBL/GenBank/DDBJ databases">
        <title>Novel sulphate-reducing endosymbionts in the free-living metamonad Anaeramoeba.</title>
        <authorList>
            <person name="Jerlstrom-Hultqvist J."/>
            <person name="Cepicka I."/>
            <person name="Gallot-Lavallee L."/>
            <person name="Salas-Leiva D."/>
            <person name="Curtis B.A."/>
            <person name="Zahonova K."/>
            <person name="Pipaliya S."/>
            <person name="Dacks J."/>
            <person name="Roger A.J."/>
        </authorList>
    </citation>
    <scope>NUCLEOTIDE SEQUENCE</scope>
    <source>
        <strain evidence="11">Busselton2</strain>
    </source>
</reference>
<keyword evidence="5 8" id="KW-0811">Translocation</keyword>